<dbReference type="AlphaFoldDB" id="A0A9W6RRD4"/>
<dbReference type="GO" id="GO:0003700">
    <property type="term" value="F:DNA-binding transcription factor activity"/>
    <property type="evidence" value="ECO:0007669"/>
    <property type="project" value="InterPro"/>
</dbReference>
<dbReference type="InterPro" id="IPR036390">
    <property type="entry name" value="WH_DNA-bd_sf"/>
</dbReference>
<dbReference type="PANTHER" id="PTHR33164:SF43">
    <property type="entry name" value="HTH-TYPE TRANSCRIPTIONAL REPRESSOR YETL"/>
    <property type="match status" value="1"/>
</dbReference>
<feature type="domain" description="HTH marR-type" evidence="1">
    <location>
        <begin position="32"/>
        <end position="129"/>
    </location>
</feature>
<dbReference type="SUPFAM" id="SSF46785">
    <property type="entry name" value="Winged helix' DNA-binding domain"/>
    <property type="match status" value="1"/>
</dbReference>
<organism evidence="2 3">
    <name type="scientific">Actinoallomurus iriomotensis</name>
    <dbReference type="NCBI Taxonomy" id="478107"/>
    <lineage>
        <taxon>Bacteria</taxon>
        <taxon>Bacillati</taxon>
        <taxon>Actinomycetota</taxon>
        <taxon>Actinomycetes</taxon>
        <taxon>Streptosporangiales</taxon>
        <taxon>Thermomonosporaceae</taxon>
        <taxon>Actinoallomurus</taxon>
    </lineage>
</organism>
<proteinExistence type="predicted"/>
<protein>
    <recommendedName>
        <fullName evidence="1">HTH marR-type domain-containing protein</fullName>
    </recommendedName>
</protein>
<evidence type="ECO:0000313" key="2">
    <source>
        <dbReference type="EMBL" id="GLY81131.1"/>
    </source>
</evidence>
<dbReference type="GO" id="GO:0006950">
    <property type="term" value="P:response to stress"/>
    <property type="evidence" value="ECO:0007669"/>
    <property type="project" value="TreeGrafter"/>
</dbReference>
<evidence type="ECO:0000313" key="3">
    <source>
        <dbReference type="Proteomes" id="UP001165135"/>
    </source>
</evidence>
<dbReference type="InterPro" id="IPR000835">
    <property type="entry name" value="HTH_MarR-typ"/>
</dbReference>
<dbReference type="Proteomes" id="UP001165135">
    <property type="component" value="Unassembled WGS sequence"/>
</dbReference>
<comment type="caution">
    <text evidence="2">The sequence shown here is derived from an EMBL/GenBank/DDBJ whole genome shotgun (WGS) entry which is preliminary data.</text>
</comment>
<gene>
    <name evidence="2" type="ORF">Airi01_093980</name>
</gene>
<dbReference type="InterPro" id="IPR036388">
    <property type="entry name" value="WH-like_DNA-bd_sf"/>
</dbReference>
<dbReference type="PANTHER" id="PTHR33164">
    <property type="entry name" value="TRANSCRIPTIONAL REGULATOR, MARR FAMILY"/>
    <property type="match status" value="1"/>
</dbReference>
<dbReference type="SMART" id="SM00347">
    <property type="entry name" value="HTH_MARR"/>
    <property type="match status" value="1"/>
</dbReference>
<dbReference type="Pfam" id="PF13463">
    <property type="entry name" value="HTH_27"/>
    <property type="match status" value="1"/>
</dbReference>
<reference evidence="2" key="1">
    <citation type="submission" date="2023-03" db="EMBL/GenBank/DDBJ databases">
        <title>Actinoallomurus iriomotensis NBRC 103681.</title>
        <authorList>
            <person name="Ichikawa N."/>
            <person name="Sato H."/>
            <person name="Tonouchi N."/>
        </authorList>
    </citation>
    <scope>NUCLEOTIDE SEQUENCE</scope>
    <source>
        <strain evidence="2">NBRC 103681</strain>
    </source>
</reference>
<name>A0A9W6RRD4_9ACTN</name>
<evidence type="ECO:0000259" key="1">
    <source>
        <dbReference type="SMART" id="SM00347"/>
    </source>
</evidence>
<dbReference type="EMBL" id="BSTJ01000017">
    <property type="protein sequence ID" value="GLY81131.1"/>
    <property type="molecule type" value="Genomic_DNA"/>
</dbReference>
<sequence>MYLRRYTLDGMDGVRMHRLGKRLIDLSREVTTSAGDAALTPAEVAVIEDVLKHPGSAVSEIKVRTGFAQSHVSESVARLKERGLIETPPDAADRRRTRVWLSESARRAVLARAGRSADEVIARVVEDHVRAGRVTALLDELAELLL</sequence>
<dbReference type="Gene3D" id="1.10.10.10">
    <property type="entry name" value="Winged helix-like DNA-binding domain superfamily/Winged helix DNA-binding domain"/>
    <property type="match status" value="1"/>
</dbReference>
<dbReference type="InterPro" id="IPR039422">
    <property type="entry name" value="MarR/SlyA-like"/>
</dbReference>
<accession>A0A9W6RRD4</accession>